<dbReference type="Proteomes" id="UP000692954">
    <property type="component" value="Unassembled WGS sequence"/>
</dbReference>
<evidence type="ECO:0000256" key="3">
    <source>
        <dbReference type="ARBA" id="ARBA00022989"/>
    </source>
</evidence>
<dbReference type="GO" id="GO:0016020">
    <property type="term" value="C:membrane"/>
    <property type="evidence" value="ECO:0007669"/>
    <property type="project" value="UniProtKB-SubCell"/>
</dbReference>
<dbReference type="PANTHER" id="PTHR28128:SF3">
    <property type="entry name" value="CHROMOSOME UNDETERMINED SCAFFOLD_46, WHOLE GENOME SHOTGUN SEQUENCE"/>
    <property type="match status" value="1"/>
</dbReference>
<dbReference type="OrthoDB" id="309601at2759"/>
<evidence type="ECO:0000256" key="5">
    <source>
        <dbReference type="SAM" id="Phobius"/>
    </source>
</evidence>
<feature type="transmembrane region" description="Helical" evidence="5">
    <location>
        <begin position="72"/>
        <end position="97"/>
    </location>
</feature>
<evidence type="ECO:0008006" key="8">
    <source>
        <dbReference type="Google" id="ProtNLM"/>
    </source>
</evidence>
<name>A0A8S1N6R0_9CILI</name>
<dbReference type="PANTHER" id="PTHR28128">
    <property type="entry name" value="GOLGI APPARATUS MEMBRANE PROTEIN TVP15"/>
    <property type="match status" value="1"/>
</dbReference>
<reference evidence="6" key="1">
    <citation type="submission" date="2021-01" db="EMBL/GenBank/DDBJ databases">
        <authorList>
            <consortium name="Genoscope - CEA"/>
            <person name="William W."/>
        </authorList>
    </citation>
    <scope>NUCLEOTIDE SEQUENCE</scope>
</reference>
<keyword evidence="2 5" id="KW-0812">Transmembrane</keyword>
<dbReference type="Pfam" id="PF08507">
    <property type="entry name" value="COPI_assoc"/>
    <property type="match status" value="1"/>
</dbReference>
<proteinExistence type="predicted"/>
<comment type="subcellular location">
    <subcellularLocation>
        <location evidence="1">Membrane</location>
        <topology evidence="1">Multi-pass membrane protein</topology>
    </subcellularLocation>
</comment>
<accession>A0A8S1N6R0</accession>
<evidence type="ECO:0000313" key="6">
    <source>
        <dbReference type="EMBL" id="CAD8085771.1"/>
    </source>
</evidence>
<protein>
    <recommendedName>
        <fullName evidence="8">COPI associated protein</fullName>
    </recommendedName>
</protein>
<feature type="transmembrane region" description="Helical" evidence="5">
    <location>
        <begin position="103"/>
        <end position="126"/>
    </location>
</feature>
<dbReference type="AlphaFoldDB" id="A0A8S1N6R0"/>
<feature type="transmembrane region" description="Helical" evidence="5">
    <location>
        <begin position="12"/>
        <end position="33"/>
    </location>
</feature>
<dbReference type="EMBL" id="CAJJDN010000049">
    <property type="protein sequence ID" value="CAD8085771.1"/>
    <property type="molecule type" value="Genomic_DNA"/>
</dbReference>
<organism evidence="6 7">
    <name type="scientific">Paramecium sonneborni</name>
    <dbReference type="NCBI Taxonomy" id="65129"/>
    <lineage>
        <taxon>Eukaryota</taxon>
        <taxon>Sar</taxon>
        <taxon>Alveolata</taxon>
        <taxon>Ciliophora</taxon>
        <taxon>Intramacronucleata</taxon>
        <taxon>Oligohymenophorea</taxon>
        <taxon>Peniculida</taxon>
        <taxon>Parameciidae</taxon>
        <taxon>Paramecium</taxon>
    </lineage>
</organism>
<keyword evidence="3 5" id="KW-1133">Transmembrane helix</keyword>
<evidence type="ECO:0000313" key="7">
    <source>
        <dbReference type="Proteomes" id="UP000692954"/>
    </source>
</evidence>
<dbReference type="InterPro" id="IPR013714">
    <property type="entry name" value="Golgi_TVP15"/>
</dbReference>
<keyword evidence="4 5" id="KW-0472">Membrane</keyword>
<evidence type="ECO:0000256" key="2">
    <source>
        <dbReference type="ARBA" id="ARBA00022692"/>
    </source>
</evidence>
<sequence>MPSTIELLKWSNLISSIMLILIGVTQIISLTILFSSFSFSFFMSFFLPFFLILFGIMLFASGQKMEFMDNNFRFLSSLLGRGLFNIYLASLAVYQLSNATSDIIGFIIGAMLFLTGGFYLILHFCGNREELTAYKKQIA</sequence>
<evidence type="ECO:0000256" key="1">
    <source>
        <dbReference type="ARBA" id="ARBA00004141"/>
    </source>
</evidence>
<evidence type="ECO:0000256" key="4">
    <source>
        <dbReference type="ARBA" id="ARBA00023136"/>
    </source>
</evidence>
<gene>
    <name evidence="6" type="ORF">PSON_ATCC_30995.1.T0490008</name>
</gene>
<comment type="caution">
    <text evidence="6">The sequence shown here is derived from an EMBL/GenBank/DDBJ whole genome shotgun (WGS) entry which is preliminary data.</text>
</comment>
<feature type="transmembrane region" description="Helical" evidence="5">
    <location>
        <begin position="39"/>
        <end position="60"/>
    </location>
</feature>
<keyword evidence="7" id="KW-1185">Reference proteome</keyword>